<evidence type="ECO:0000256" key="1">
    <source>
        <dbReference type="ARBA" id="ARBA00004651"/>
    </source>
</evidence>
<evidence type="ECO:0000313" key="8">
    <source>
        <dbReference type="EMBL" id="ANI91449.1"/>
    </source>
</evidence>
<comment type="subcellular location">
    <subcellularLocation>
        <location evidence="1">Cell membrane</location>
        <topology evidence="1">Multi-pass membrane protein</topology>
    </subcellularLocation>
</comment>
<evidence type="ECO:0000256" key="3">
    <source>
        <dbReference type="ARBA" id="ARBA00022475"/>
    </source>
</evidence>
<dbReference type="GO" id="GO:0005886">
    <property type="term" value="C:plasma membrane"/>
    <property type="evidence" value="ECO:0007669"/>
    <property type="project" value="UniProtKB-SubCell"/>
</dbReference>
<dbReference type="KEGG" id="dtm:BJL86_0647"/>
<name>A0A173LI40_9ACTN</name>
<dbReference type="PANTHER" id="PTHR34184:SF4">
    <property type="entry name" value="UPF0718 PROTEIN YCGR"/>
    <property type="match status" value="1"/>
</dbReference>
<feature type="transmembrane region" description="Helical" evidence="7">
    <location>
        <begin position="54"/>
        <end position="79"/>
    </location>
</feature>
<feature type="transmembrane region" description="Helical" evidence="7">
    <location>
        <begin position="158"/>
        <end position="180"/>
    </location>
</feature>
<keyword evidence="5 7" id="KW-1133">Transmembrane helix</keyword>
<dbReference type="InterPro" id="IPR005524">
    <property type="entry name" value="DUF318"/>
</dbReference>
<evidence type="ECO:0000256" key="5">
    <source>
        <dbReference type="ARBA" id="ARBA00022989"/>
    </source>
</evidence>
<gene>
    <name evidence="8" type="ORF">BJL86_0647</name>
</gene>
<reference evidence="8 9" key="1">
    <citation type="submission" date="2016-06" db="EMBL/GenBank/DDBJ databases">
        <title>Complete genome sequence of a saline-alkali tolerant type strain Dietzia timorensis ID05-A0528T.</title>
        <authorList>
            <person name="Wu X."/>
        </authorList>
    </citation>
    <scope>NUCLEOTIDE SEQUENCE [LARGE SCALE GENOMIC DNA]</scope>
    <source>
        <strain evidence="8 9">ID05-A0528</strain>
    </source>
</reference>
<dbReference type="OrthoDB" id="9810876at2"/>
<feature type="transmembrane region" description="Helical" evidence="7">
    <location>
        <begin position="211"/>
        <end position="232"/>
    </location>
</feature>
<dbReference type="STRING" id="499555.BJL86_0647"/>
<proteinExistence type="inferred from homology"/>
<evidence type="ECO:0000256" key="2">
    <source>
        <dbReference type="ARBA" id="ARBA00006386"/>
    </source>
</evidence>
<organism evidence="8 9">
    <name type="scientific">Dietzia timorensis</name>
    <dbReference type="NCBI Taxonomy" id="499555"/>
    <lineage>
        <taxon>Bacteria</taxon>
        <taxon>Bacillati</taxon>
        <taxon>Actinomycetota</taxon>
        <taxon>Actinomycetes</taxon>
        <taxon>Mycobacteriales</taxon>
        <taxon>Dietziaceae</taxon>
        <taxon>Dietzia</taxon>
    </lineage>
</organism>
<dbReference type="PANTHER" id="PTHR34184">
    <property type="entry name" value="UPF0718 PROTEIN YCGR"/>
    <property type="match status" value="1"/>
</dbReference>
<feature type="transmembrane region" description="Helical" evidence="7">
    <location>
        <begin position="313"/>
        <end position="335"/>
    </location>
</feature>
<protein>
    <submittedName>
        <fullName evidence="8">UPF0718 protein YcgR</fullName>
    </submittedName>
</protein>
<evidence type="ECO:0000256" key="7">
    <source>
        <dbReference type="SAM" id="Phobius"/>
    </source>
</evidence>
<evidence type="ECO:0000256" key="6">
    <source>
        <dbReference type="ARBA" id="ARBA00023136"/>
    </source>
</evidence>
<keyword evidence="9" id="KW-1185">Reference proteome</keyword>
<evidence type="ECO:0000256" key="4">
    <source>
        <dbReference type="ARBA" id="ARBA00022692"/>
    </source>
</evidence>
<accession>A0A173LI40</accession>
<feature type="transmembrane region" description="Helical" evidence="7">
    <location>
        <begin position="280"/>
        <end position="301"/>
    </location>
</feature>
<feature type="transmembrane region" description="Helical" evidence="7">
    <location>
        <begin position="244"/>
        <end position="268"/>
    </location>
</feature>
<dbReference type="AlphaFoldDB" id="A0A173LI40"/>
<comment type="similarity">
    <text evidence="2">Belongs to the UPF0718 family.</text>
</comment>
<keyword evidence="4 7" id="KW-0812">Transmembrane</keyword>
<dbReference type="EMBL" id="CP015961">
    <property type="protein sequence ID" value="ANI91449.1"/>
    <property type="molecule type" value="Genomic_DNA"/>
</dbReference>
<evidence type="ECO:0000313" key="9">
    <source>
        <dbReference type="Proteomes" id="UP000186104"/>
    </source>
</evidence>
<feature type="transmembrane region" description="Helical" evidence="7">
    <location>
        <begin position="128"/>
        <end position="152"/>
    </location>
</feature>
<dbReference type="Proteomes" id="UP000186104">
    <property type="component" value="Chromosome"/>
</dbReference>
<dbReference type="InterPro" id="IPR052923">
    <property type="entry name" value="UPF0718"/>
</dbReference>
<sequence>MDPSSPDPRRAQRERASNSVMAVLVALIAFALLGRTFGAQLRSSPDWGQAMTIFVAVVAQALPFLVLGVAVSGLLAVFVTPERVGRLVPDRPSAAVCAAGLGGAALPGCECGSVPVAGRLMNQGVPKAAALTFLLAAPAINPVVLVATFVAFPDRPEMVAARFGAGLLCALGVGLFWLRFGRDDLVRSRLPHHEHGGSRWARFVAVARGDLLLSGSFLVLGAGFVAFARTVVPGGWEHHVSNNPLLAVTVMFALAVVLSLCSEADAFVAAAMPEMGPLPLLVFLTVGPVIDLKLAVMYAGMFGRDFSLRFLPLVATASVAAALLIGSLVFAAMGVNPW</sequence>
<dbReference type="Pfam" id="PF03773">
    <property type="entry name" value="ArsP_1"/>
    <property type="match status" value="1"/>
</dbReference>
<keyword evidence="6 7" id="KW-0472">Membrane</keyword>
<keyword evidence="3" id="KW-1003">Cell membrane</keyword>